<accession>A0A135L2H8</accession>
<dbReference type="PIRSF" id="PIRSF029895">
    <property type="entry name" value="SpoIV"/>
    <property type="match status" value="1"/>
</dbReference>
<organism evidence="2 3">
    <name type="scientific">Tepidibacillus decaturensis</name>
    <dbReference type="NCBI Taxonomy" id="1413211"/>
    <lineage>
        <taxon>Bacteria</taxon>
        <taxon>Bacillati</taxon>
        <taxon>Bacillota</taxon>
        <taxon>Bacilli</taxon>
        <taxon>Bacillales</taxon>
        <taxon>Bacillaceae</taxon>
        <taxon>Tepidibacillus</taxon>
    </lineage>
</organism>
<dbReference type="OrthoDB" id="1640349at2"/>
<keyword evidence="1" id="KW-1133">Transmembrane helix</keyword>
<feature type="transmembrane region" description="Helical" evidence="1">
    <location>
        <begin position="91"/>
        <end position="112"/>
    </location>
</feature>
<dbReference type="EMBL" id="LSKU01000001">
    <property type="protein sequence ID" value="KXG43185.1"/>
    <property type="molecule type" value="Genomic_DNA"/>
</dbReference>
<reference evidence="2 3" key="1">
    <citation type="submission" date="2016-02" db="EMBL/GenBank/DDBJ databases">
        <title>Draft Genome for Tepidibacillus decaturensis nov. sp. Strain Z9, an Anaerobic, Moderately Thermophilic and Heterotrophic Bacterium from Deep Subsurface of the Illinois Basin, USA.</title>
        <authorList>
            <person name="Dong Y."/>
            <person name="Chang J.Y."/>
            <person name="Sanford R."/>
            <person name="Fouke B.W."/>
        </authorList>
    </citation>
    <scope>NUCLEOTIDE SEQUENCE [LARGE SCALE GENOMIC DNA]</scope>
    <source>
        <strain evidence="2 3">Z9</strain>
    </source>
</reference>
<gene>
    <name evidence="2" type="ORF">U473_03480</name>
</gene>
<dbReference type="STRING" id="1413211.U473_03480"/>
<protein>
    <recommendedName>
        <fullName evidence="4">Sporulation protein YqfD</fullName>
    </recommendedName>
</protein>
<keyword evidence="3" id="KW-1185">Reference proteome</keyword>
<dbReference type="NCBIfam" id="TIGR02876">
    <property type="entry name" value="spore_yqfD"/>
    <property type="match status" value="1"/>
</dbReference>
<proteinExistence type="predicted"/>
<evidence type="ECO:0000256" key="1">
    <source>
        <dbReference type="SAM" id="Phobius"/>
    </source>
</evidence>
<dbReference type="Pfam" id="PF06898">
    <property type="entry name" value="YqfD"/>
    <property type="match status" value="1"/>
</dbReference>
<keyword evidence="1" id="KW-0472">Membrane</keyword>
<comment type="caution">
    <text evidence="2">The sequence shown here is derived from an EMBL/GenBank/DDBJ whole genome shotgun (WGS) entry which is preliminary data.</text>
</comment>
<evidence type="ECO:0000313" key="3">
    <source>
        <dbReference type="Proteomes" id="UP000070352"/>
    </source>
</evidence>
<evidence type="ECO:0008006" key="4">
    <source>
        <dbReference type="Google" id="ProtNLM"/>
    </source>
</evidence>
<dbReference type="Proteomes" id="UP000070352">
    <property type="component" value="Unassembled WGS sequence"/>
</dbReference>
<name>A0A135L2H8_9BACI</name>
<evidence type="ECO:0000313" key="2">
    <source>
        <dbReference type="EMBL" id="KXG43185.1"/>
    </source>
</evidence>
<dbReference type="InterPro" id="IPR010690">
    <property type="entry name" value="YqfD"/>
</dbReference>
<dbReference type="AlphaFoldDB" id="A0A135L2H8"/>
<keyword evidence="1" id="KW-0812">Transmembrane</keyword>
<sequence>MNVRGLKWTRGYVVCSLKGKHIELFINMTIKKQLKIWNIKIVNDSQAVFSISLEDFFKLKPILQKTYTRIHILRKVGLPFQLAKLNKRKGIATGFLLFFVMIYLLSSMVWTIEIEGNQTMTDEEIFQAIEKLGIHRGMFKFQLPEDTVIQEQLGSNLEQASWIGVKLKGTHLLITIMEKVKPDEKPLVGPRHIISSKNAVIYRILAEKGIPQVKVNDRVKKGDLLISGIVGNVENQEAQELVAAEGEVLGVVWYESTVTIPLKQEWKEYTGNRVERKYLMLGNRVLRVKGAKEIPFSQSQKQYDLKQISWKNYVLPIGFLDETILEYHNQQRVLSVSEAIKLAKNQARQDLRTKIDEDSNFKSEKVLHQSTENGKVTVKILFEVLENIATTQPIVQGE</sequence>
<dbReference type="RefSeq" id="WP_068723381.1">
    <property type="nucleotide sequence ID" value="NZ_LSKU01000001.1"/>
</dbReference>